<sequence>MAFTPPVPSAKLYAAIRAELIRQFVPGPGSLHGPDHWQRVEDCAVHLAQTSGGDAMVAHWFGIFHDAGRHSEGADSRHGHRGALLVERYRDRLGLTDTQLDLLLWACEQHADGHTTDDPTVGACWDADRLDLPRVGIFPDPKYLSTAAGKALAVRFSHSPSGGHPDDFD</sequence>
<protein>
    <recommendedName>
        <fullName evidence="3">HD domain-containing protein</fullName>
    </recommendedName>
</protein>
<dbReference type="SUPFAM" id="SSF109604">
    <property type="entry name" value="HD-domain/PDEase-like"/>
    <property type="match status" value="1"/>
</dbReference>
<organism evidence="1 2">
    <name type="scientific">Deinococcus terrestris</name>
    <dbReference type="NCBI Taxonomy" id="2651870"/>
    <lineage>
        <taxon>Bacteria</taxon>
        <taxon>Thermotogati</taxon>
        <taxon>Deinococcota</taxon>
        <taxon>Deinococci</taxon>
        <taxon>Deinococcales</taxon>
        <taxon>Deinococcaceae</taxon>
        <taxon>Deinococcus</taxon>
    </lineage>
</organism>
<dbReference type="RefSeq" id="WP_152872044.1">
    <property type="nucleotide sequence ID" value="NZ_WBSL01000008.1"/>
</dbReference>
<evidence type="ECO:0000313" key="2">
    <source>
        <dbReference type="Proteomes" id="UP000484842"/>
    </source>
</evidence>
<comment type="caution">
    <text evidence="1">The sequence shown here is derived from an EMBL/GenBank/DDBJ whole genome shotgun (WGS) entry which is preliminary data.</text>
</comment>
<dbReference type="Gene3D" id="1.10.3210.10">
    <property type="entry name" value="Hypothetical protein af1432"/>
    <property type="match status" value="1"/>
</dbReference>
<accession>A0A7X1NXM3</accession>
<evidence type="ECO:0000313" key="1">
    <source>
        <dbReference type="EMBL" id="MPY67710.1"/>
    </source>
</evidence>
<name>A0A7X1NXM3_9DEIO</name>
<reference evidence="1 2" key="1">
    <citation type="submission" date="2019-10" db="EMBL/GenBank/DDBJ databases">
        <title>Deinococcus sp. isolated from soil.</title>
        <authorList>
            <person name="Li Y."/>
            <person name="Wang J."/>
        </authorList>
    </citation>
    <scope>NUCLEOTIDE SEQUENCE [LARGE SCALE GENOMIC DNA]</scope>
    <source>
        <strain evidence="1 2">SDU3-2</strain>
    </source>
</reference>
<dbReference type="AlphaFoldDB" id="A0A7X1NXM3"/>
<dbReference type="EMBL" id="WBSL01000008">
    <property type="protein sequence ID" value="MPY67710.1"/>
    <property type="molecule type" value="Genomic_DNA"/>
</dbReference>
<gene>
    <name evidence="1" type="ORF">F8S09_13640</name>
</gene>
<keyword evidence="2" id="KW-1185">Reference proteome</keyword>
<evidence type="ECO:0008006" key="3">
    <source>
        <dbReference type="Google" id="ProtNLM"/>
    </source>
</evidence>
<proteinExistence type="predicted"/>
<dbReference type="Proteomes" id="UP000484842">
    <property type="component" value="Unassembled WGS sequence"/>
</dbReference>